<evidence type="ECO:0000313" key="2">
    <source>
        <dbReference type="EMBL" id="ADI38931.1"/>
    </source>
</evidence>
<dbReference type="AlphaFoldDB" id="D6YS86"/>
<dbReference type="RefSeq" id="WP_013182637.1">
    <property type="nucleotide sequence ID" value="NC_014225.1"/>
</dbReference>
<dbReference type="HOGENOM" id="CLU_1834360_0_0_0"/>
<dbReference type="eggNOG" id="ENOG502ZR2G">
    <property type="taxonomic scope" value="Bacteria"/>
</dbReference>
<dbReference type="Proteomes" id="UP000001505">
    <property type="component" value="Chromosome"/>
</dbReference>
<feature type="region of interest" description="Disordered" evidence="1">
    <location>
        <begin position="111"/>
        <end position="140"/>
    </location>
</feature>
<dbReference type="EMBL" id="CP001928">
    <property type="protein sequence ID" value="ADI38931.1"/>
    <property type="molecule type" value="Genomic_DNA"/>
</dbReference>
<sequence length="140" mass="16263">MESEPFDSILDQIAELLEVADENKKEAIKGKVDKDLMNQLDFLEMKVQFFRNVTDQALKMSGITDEELGSHIENFSDNPTTKSQKMIARADQLKKRLQVLEKQYELRFRAAKMQKKQEKSTGKKRKKKFKKLGGQGWLPL</sequence>
<dbReference type="STRING" id="716544.wcw_1583"/>
<keyword evidence="3" id="KW-1185">Reference proteome</keyword>
<organism evidence="2 3">
    <name type="scientific">Waddlia chondrophila (strain ATCC VR-1470 / WSU 86-1044)</name>
    <dbReference type="NCBI Taxonomy" id="716544"/>
    <lineage>
        <taxon>Bacteria</taxon>
        <taxon>Pseudomonadati</taxon>
        <taxon>Chlamydiota</taxon>
        <taxon>Chlamydiia</taxon>
        <taxon>Parachlamydiales</taxon>
        <taxon>Waddliaceae</taxon>
        <taxon>Waddlia</taxon>
    </lineage>
</organism>
<evidence type="ECO:0000313" key="3">
    <source>
        <dbReference type="Proteomes" id="UP000001505"/>
    </source>
</evidence>
<name>D6YS86_WADCW</name>
<gene>
    <name evidence="2" type="ordered locus">wcw_1583</name>
</gene>
<feature type="compositionally biased region" description="Basic residues" evidence="1">
    <location>
        <begin position="122"/>
        <end position="131"/>
    </location>
</feature>
<dbReference type="KEGG" id="wch:wcw_1583"/>
<evidence type="ECO:0000256" key="1">
    <source>
        <dbReference type="SAM" id="MobiDB-lite"/>
    </source>
</evidence>
<reference evidence="2 3" key="1">
    <citation type="journal article" date="2010" name="PLoS ONE">
        <title>The Waddlia genome: a window into chlamydial biology.</title>
        <authorList>
            <person name="Bertelli C."/>
            <person name="Collyn F."/>
            <person name="Croxatto A."/>
            <person name="Ruckert C."/>
            <person name="Polkinghorne A."/>
            <person name="Kebbi-Beghdadi C."/>
            <person name="Goesmann A."/>
            <person name="Vaughan L."/>
            <person name="Greub G."/>
        </authorList>
    </citation>
    <scope>NUCLEOTIDE SEQUENCE [LARGE SCALE GENOMIC DNA]</scope>
    <source>
        <strain evidence="3">ATCC VR-1470 / WSU 86-1044</strain>
    </source>
</reference>
<protein>
    <submittedName>
        <fullName evidence="2">Uncharacterized protein</fullName>
    </submittedName>
</protein>
<accession>D6YS86</accession>
<proteinExistence type="predicted"/>